<dbReference type="Proteomes" id="UP001204376">
    <property type="component" value="Unassembled WGS sequence"/>
</dbReference>
<reference evidence="3 4" key="1">
    <citation type="submission" date="2022-07" db="EMBL/GenBank/DDBJ databases">
        <title>Mucilaginibacter sp. JC4.</title>
        <authorList>
            <person name="Le V."/>
            <person name="Ko S.-R."/>
            <person name="Ahn C.-Y."/>
            <person name="Oh H.-M."/>
        </authorList>
    </citation>
    <scope>NUCLEOTIDE SEQUENCE [LARGE SCALE GENOMIC DNA]</scope>
    <source>
        <strain evidence="3 4">JC4</strain>
    </source>
</reference>
<feature type="domain" description="Glycosyltransferase 2-like" evidence="2">
    <location>
        <begin position="5"/>
        <end position="135"/>
    </location>
</feature>
<name>A0ABT1T3N0_9SPHI</name>
<keyword evidence="4" id="KW-1185">Reference proteome</keyword>
<evidence type="ECO:0000256" key="1">
    <source>
        <dbReference type="ARBA" id="ARBA00038494"/>
    </source>
</evidence>
<dbReference type="EMBL" id="JANHOH010000002">
    <property type="protein sequence ID" value="MCQ6959083.1"/>
    <property type="molecule type" value="Genomic_DNA"/>
</dbReference>
<evidence type="ECO:0000313" key="3">
    <source>
        <dbReference type="EMBL" id="MCQ6959083.1"/>
    </source>
</evidence>
<dbReference type="InterPro" id="IPR001173">
    <property type="entry name" value="Glyco_trans_2-like"/>
</dbReference>
<dbReference type="SUPFAM" id="SSF53448">
    <property type="entry name" value="Nucleotide-diphospho-sugar transferases"/>
    <property type="match status" value="1"/>
</dbReference>
<accession>A0ABT1T3N0</accession>
<dbReference type="PANTHER" id="PTHR43630">
    <property type="entry name" value="POLY-BETA-1,6-N-ACETYL-D-GLUCOSAMINE SYNTHASE"/>
    <property type="match status" value="1"/>
</dbReference>
<comment type="caution">
    <text evidence="3">The sequence shown here is derived from an EMBL/GenBank/DDBJ whole genome shotgun (WGS) entry which is preliminary data.</text>
</comment>
<gene>
    <name evidence="3" type="ORF">NPE20_13995</name>
</gene>
<dbReference type="RefSeq" id="WP_256539274.1">
    <property type="nucleotide sequence ID" value="NZ_JANHOH010000002.1"/>
</dbReference>
<dbReference type="CDD" id="cd02511">
    <property type="entry name" value="Beta4Glucosyltransferase"/>
    <property type="match status" value="1"/>
</dbReference>
<proteinExistence type="inferred from homology"/>
<protein>
    <submittedName>
        <fullName evidence="3">Glycosyltransferase family 2 protein</fullName>
    </submittedName>
</protein>
<dbReference type="Gene3D" id="3.90.550.10">
    <property type="entry name" value="Spore Coat Polysaccharide Biosynthesis Protein SpsA, Chain A"/>
    <property type="match status" value="1"/>
</dbReference>
<dbReference type="Pfam" id="PF00535">
    <property type="entry name" value="Glycos_transf_2"/>
    <property type="match status" value="1"/>
</dbReference>
<evidence type="ECO:0000259" key="2">
    <source>
        <dbReference type="Pfam" id="PF00535"/>
    </source>
</evidence>
<evidence type="ECO:0000313" key="4">
    <source>
        <dbReference type="Proteomes" id="UP001204376"/>
    </source>
</evidence>
<organism evidence="3 4">
    <name type="scientific">Mucilaginibacter aquariorum</name>
    <dbReference type="NCBI Taxonomy" id="2967225"/>
    <lineage>
        <taxon>Bacteria</taxon>
        <taxon>Pseudomonadati</taxon>
        <taxon>Bacteroidota</taxon>
        <taxon>Sphingobacteriia</taxon>
        <taxon>Sphingobacteriales</taxon>
        <taxon>Sphingobacteriaceae</taxon>
        <taxon>Mucilaginibacter</taxon>
    </lineage>
</organism>
<comment type="similarity">
    <text evidence="1">Belongs to the glycosyltransferase 2 family. WaaE/KdtX subfamily.</text>
</comment>
<dbReference type="InterPro" id="IPR029044">
    <property type="entry name" value="Nucleotide-diphossugar_trans"/>
</dbReference>
<dbReference type="PANTHER" id="PTHR43630:SF2">
    <property type="entry name" value="GLYCOSYLTRANSFERASE"/>
    <property type="match status" value="1"/>
</dbReference>
<sequence length="268" mass="30798">MAPVSVVIITKNEAALIAGCIQAASLITDDIVVIDNGSTDETLQIIRQYNCRLFQTNWYGYGANKNKGVALARYNWILSIDADELPDMELVTALHNLDLQDPKVAYDIKFRSYFGEKLIRFGNWGRDHHLRLFNRTTVKWSEPEVHEKLMVCNDIKIKKIAGHLHHYSVQNIEECNSKAVYYARLSARQYHAMGKKATFTKLYLSPVFGFVKNYIFRFGFLDGAEGLDIALAIYKNTRLKYAYLRLYTKSKPITQTTQGIHKELVVEY</sequence>